<organism evidence="2 3">
    <name type="scientific">Roseateles toxinivorans</name>
    <dbReference type="NCBI Taxonomy" id="270368"/>
    <lineage>
        <taxon>Bacteria</taxon>
        <taxon>Pseudomonadati</taxon>
        <taxon>Pseudomonadota</taxon>
        <taxon>Betaproteobacteria</taxon>
        <taxon>Burkholderiales</taxon>
        <taxon>Sphaerotilaceae</taxon>
        <taxon>Roseateles</taxon>
    </lineage>
</organism>
<evidence type="ECO:0000259" key="1">
    <source>
        <dbReference type="Pfam" id="PF07746"/>
    </source>
</evidence>
<sequence>MSLYAVQKLIYQVNRDPALAQRLKAGPAAVLADYELSAEELGALAAPDIGLLYVLGVNGQLLMHYAALWGLAWDDYLQAMRQGVREHGPVRAGLYAMTTDGDLS</sequence>
<proteinExistence type="predicted"/>
<dbReference type="OrthoDB" id="8851329at2"/>
<reference evidence="2 3" key="1">
    <citation type="submission" date="2019-03" db="EMBL/GenBank/DDBJ databases">
        <title>Genomic Encyclopedia of Type Strains, Phase IV (KMG-IV): sequencing the most valuable type-strain genomes for metagenomic binning, comparative biology and taxonomic classification.</title>
        <authorList>
            <person name="Goeker M."/>
        </authorList>
    </citation>
    <scope>NUCLEOTIDE SEQUENCE [LARGE SCALE GENOMIC DNA]</scope>
    <source>
        <strain evidence="2 3">DSM 16998</strain>
    </source>
</reference>
<evidence type="ECO:0000313" key="2">
    <source>
        <dbReference type="EMBL" id="TDP72391.1"/>
    </source>
</evidence>
<dbReference type="Gene3D" id="1.10.700.10">
    <property type="entry name" value="Dioxygenase LigAB, LigA subunit"/>
    <property type="match status" value="1"/>
</dbReference>
<keyword evidence="3" id="KW-1185">Reference proteome</keyword>
<dbReference type="InterPro" id="IPR036622">
    <property type="entry name" value="LigA_sf"/>
</dbReference>
<dbReference type="EMBL" id="SNXS01000002">
    <property type="protein sequence ID" value="TDP72391.1"/>
    <property type="molecule type" value="Genomic_DNA"/>
</dbReference>
<keyword evidence="2" id="KW-0560">Oxidoreductase</keyword>
<protein>
    <submittedName>
        <fullName evidence="2">Aromatic-ring opening dioxygenase LigAB LigA subunit</fullName>
    </submittedName>
</protein>
<accession>A0A4R6QRJ7</accession>
<dbReference type="Pfam" id="PF07746">
    <property type="entry name" value="LigA"/>
    <property type="match status" value="1"/>
</dbReference>
<evidence type="ECO:0000313" key="3">
    <source>
        <dbReference type="Proteomes" id="UP000295361"/>
    </source>
</evidence>
<dbReference type="InParanoid" id="A0A4R6QRJ7"/>
<dbReference type="GO" id="GO:0051213">
    <property type="term" value="F:dioxygenase activity"/>
    <property type="evidence" value="ECO:0007669"/>
    <property type="project" value="UniProtKB-KW"/>
</dbReference>
<name>A0A4R6QRJ7_9BURK</name>
<keyword evidence="2" id="KW-0223">Dioxygenase</keyword>
<dbReference type="RefSeq" id="WP_133699862.1">
    <property type="nucleotide sequence ID" value="NZ_SNXS01000002.1"/>
</dbReference>
<dbReference type="Proteomes" id="UP000295361">
    <property type="component" value="Unassembled WGS sequence"/>
</dbReference>
<comment type="caution">
    <text evidence="2">The sequence shown here is derived from an EMBL/GenBank/DDBJ whole genome shotgun (WGS) entry which is preliminary data.</text>
</comment>
<dbReference type="InterPro" id="IPR011986">
    <property type="entry name" value="Xdiol_dOase_LigA"/>
</dbReference>
<dbReference type="AlphaFoldDB" id="A0A4R6QRJ7"/>
<gene>
    <name evidence="2" type="ORF">DES47_102136</name>
</gene>
<feature type="domain" description="Extradiol ring-cleavage dioxygenase LigAB LigA subunit" evidence="1">
    <location>
        <begin position="8"/>
        <end position="81"/>
    </location>
</feature>
<dbReference type="SUPFAM" id="SSF48076">
    <property type="entry name" value="LigA subunit of an aromatic-ring-opening dioxygenase LigAB"/>
    <property type="match status" value="1"/>
</dbReference>